<evidence type="ECO:0000313" key="2">
    <source>
        <dbReference type="Proteomes" id="UP000196475"/>
    </source>
</evidence>
<dbReference type="PANTHER" id="PTHR34986:SF1">
    <property type="entry name" value="PROTEIN YIAL"/>
    <property type="match status" value="1"/>
</dbReference>
<gene>
    <name evidence="1" type="ORF">BAA01_10290</name>
</gene>
<dbReference type="Gene3D" id="2.60.120.370">
    <property type="entry name" value="YhcH/YjgK/YiaL"/>
    <property type="match status" value="1"/>
</dbReference>
<dbReference type="InterPro" id="IPR004375">
    <property type="entry name" value="NanQ/TabA/YiaL"/>
</dbReference>
<comment type="caution">
    <text evidence="1">The sequence shown here is derived from an EMBL/GenBank/DDBJ whole genome shotgun (WGS) entry which is preliminary data.</text>
</comment>
<dbReference type="Pfam" id="PF04074">
    <property type="entry name" value="DUF386"/>
    <property type="match status" value="1"/>
</dbReference>
<dbReference type="AlphaFoldDB" id="A0A1Y3PSA4"/>
<dbReference type="NCBIfam" id="TIGR00022">
    <property type="entry name" value="YhcH/YjgK/YiaL family protein"/>
    <property type="match status" value="1"/>
</dbReference>
<dbReference type="PANTHER" id="PTHR34986">
    <property type="entry name" value="EVOLVED BETA-GALACTOSIDASE SUBUNIT BETA"/>
    <property type="match status" value="1"/>
</dbReference>
<sequence length="167" mass="19912">MIWNERLERSMVIFDKMDNLHLYLPEKIRRPILSSLINIDEKSPDETIYIDGKGIYLRIMSYPTSLRECPIEAHDKYVDIQSVLLGAEGIEIYNRQQLDIKKAYDDHNDVVFFHETDKQPVHYVNVYPGYFVLLFPHEAHRPQIAVNDTPLKIKKYVIKIRREYFDK</sequence>
<dbReference type="Proteomes" id="UP000196475">
    <property type="component" value="Unassembled WGS sequence"/>
</dbReference>
<evidence type="ECO:0000313" key="1">
    <source>
        <dbReference type="EMBL" id="OUM88996.1"/>
    </source>
</evidence>
<reference evidence="2" key="1">
    <citation type="submission" date="2016-06" db="EMBL/GenBank/DDBJ databases">
        <authorList>
            <person name="Nascimento L."/>
            <person name="Pereira R.V."/>
            <person name="Martins L.F."/>
            <person name="Quaggio R.B."/>
            <person name="Silva A.M."/>
            <person name="Setubal J.C."/>
        </authorList>
    </citation>
    <scope>NUCLEOTIDE SEQUENCE [LARGE SCALE GENOMIC DNA]</scope>
</reference>
<protein>
    <recommendedName>
        <fullName evidence="3">YhcH/YjgK/YiaL family protein</fullName>
    </recommendedName>
</protein>
<accession>A0A1Y3PSA4</accession>
<dbReference type="InterPro" id="IPR037012">
    <property type="entry name" value="NanQ/TabA/YiaL_sf"/>
</dbReference>
<proteinExistence type="predicted"/>
<dbReference type="GO" id="GO:0005829">
    <property type="term" value="C:cytosol"/>
    <property type="evidence" value="ECO:0007669"/>
    <property type="project" value="TreeGrafter"/>
</dbReference>
<dbReference type="EMBL" id="LZRT01000054">
    <property type="protein sequence ID" value="OUM88996.1"/>
    <property type="molecule type" value="Genomic_DNA"/>
</dbReference>
<organism evidence="1 2">
    <name type="scientific">Bacillus thermozeamaize</name>
    <dbReference type="NCBI Taxonomy" id="230954"/>
    <lineage>
        <taxon>Bacteria</taxon>
        <taxon>Bacillati</taxon>
        <taxon>Bacillota</taxon>
        <taxon>Bacilli</taxon>
        <taxon>Bacillales</taxon>
        <taxon>Bacillaceae</taxon>
        <taxon>Bacillus</taxon>
    </lineage>
</organism>
<dbReference type="SUPFAM" id="SSF51197">
    <property type="entry name" value="Clavaminate synthase-like"/>
    <property type="match status" value="1"/>
</dbReference>
<evidence type="ECO:0008006" key="3">
    <source>
        <dbReference type="Google" id="ProtNLM"/>
    </source>
</evidence>
<name>A0A1Y3PSA4_9BACI</name>